<reference evidence="1 2" key="1">
    <citation type="submission" date="2024-09" db="EMBL/GenBank/DDBJ databases">
        <authorList>
            <person name="Sun Q."/>
            <person name="Mori K."/>
        </authorList>
    </citation>
    <scope>NUCLEOTIDE SEQUENCE [LARGE SCALE GENOMIC DNA]</scope>
    <source>
        <strain evidence="1 2">TBRC 4938</strain>
    </source>
</reference>
<sequence length="159" mass="17157">MQKNLTPIGGEGASLSRRTFITAATASTAATLPAVALAAGEEVSHQPLSELPIERFDRHAGELSDVLNDYLDGRFYACIYPSANDLFHHYPVILKEIAAERELPLEQQLDACIARLRSILLRLHPGCDDVYGGYHAHRKGSGGTVFLDVSWPSAEGGAA</sequence>
<evidence type="ECO:0000313" key="2">
    <source>
        <dbReference type="Proteomes" id="UP001589692"/>
    </source>
</evidence>
<dbReference type="RefSeq" id="WP_377265262.1">
    <property type="nucleotide sequence ID" value="NZ_JBHMAA010000034.1"/>
</dbReference>
<organism evidence="1 2">
    <name type="scientific">Rhizobium puerariae</name>
    <dbReference type="NCBI Taxonomy" id="1585791"/>
    <lineage>
        <taxon>Bacteria</taxon>
        <taxon>Pseudomonadati</taxon>
        <taxon>Pseudomonadota</taxon>
        <taxon>Alphaproteobacteria</taxon>
        <taxon>Hyphomicrobiales</taxon>
        <taxon>Rhizobiaceae</taxon>
        <taxon>Rhizobium/Agrobacterium group</taxon>
        <taxon>Rhizobium</taxon>
    </lineage>
</organism>
<keyword evidence="2" id="KW-1185">Reference proteome</keyword>
<dbReference type="EMBL" id="JBHMAA010000034">
    <property type="protein sequence ID" value="MFB9952453.1"/>
    <property type="molecule type" value="Genomic_DNA"/>
</dbReference>
<comment type="caution">
    <text evidence="1">The sequence shown here is derived from an EMBL/GenBank/DDBJ whole genome shotgun (WGS) entry which is preliminary data.</text>
</comment>
<gene>
    <name evidence="1" type="ORF">ACFFP0_26720</name>
</gene>
<dbReference type="InterPro" id="IPR006311">
    <property type="entry name" value="TAT_signal"/>
</dbReference>
<evidence type="ECO:0008006" key="3">
    <source>
        <dbReference type="Google" id="ProtNLM"/>
    </source>
</evidence>
<proteinExistence type="predicted"/>
<dbReference type="PROSITE" id="PS51318">
    <property type="entry name" value="TAT"/>
    <property type="match status" value="1"/>
</dbReference>
<evidence type="ECO:0000313" key="1">
    <source>
        <dbReference type="EMBL" id="MFB9952453.1"/>
    </source>
</evidence>
<accession>A0ABV6ARS4</accession>
<protein>
    <recommendedName>
        <fullName evidence="3">Twin-arginine translocation signal domain-containing protein</fullName>
    </recommendedName>
</protein>
<dbReference type="Proteomes" id="UP001589692">
    <property type="component" value="Unassembled WGS sequence"/>
</dbReference>
<name>A0ABV6ARS4_9HYPH</name>